<dbReference type="InterPro" id="IPR052162">
    <property type="entry name" value="Sensor_kinase/Photoreceptor"/>
</dbReference>
<dbReference type="Gene3D" id="3.30.565.10">
    <property type="entry name" value="Histidine kinase-like ATPase, C-terminal domain"/>
    <property type="match status" value="1"/>
</dbReference>
<evidence type="ECO:0000256" key="4">
    <source>
        <dbReference type="ARBA" id="ARBA00022553"/>
    </source>
</evidence>
<keyword evidence="10" id="KW-0175">Coiled coil</keyword>
<dbReference type="PROSITE" id="PS50109">
    <property type="entry name" value="HIS_KIN"/>
    <property type="match status" value="1"/>
</dbReference>
<dbReference type="PROSITE" id="PS50110">
    <property type="entry name" value="RESPONSE_REGULATORY"/>
    <property type="match status" value="1"/>
</dbReference>
<feature type="modified residue" description="4-aspartylphosphate" evidence="9">
    <location>
        <position position="53"/>
    </location>
</feature>
<dbReference type="InterPro" id="IPR004358">
    <property type="entry name" value="Sig_transdc_His_kin-like_C"/>
</dbReference>
<dbReference type="PANTHER" id="PTHR43304:SF1">
    <property type="entry name" value="PAC DOMAIN-CONTAINING PROTEIN"/>
    <property type="match status" value="1"/>
</dbReference>
<gene>
    <name evidence="15" type="ORF">DA73_0229170</name>
    <name evidence="14" type="ORF">DA73_0400040400</name>
</gene>
<dbReference type="SMART" id="SM00448">
    <property type="entry name" value="REC"/>
    <property type="match status" value="1"/>
</dbReference>
<dbReference type="InterPro" id="IPR005467">
    <property type="entry name" value="His_kinase_dom"/>
</dbReference>
<dbReference type="InterPro" id="IPR029016">
    <property type="entry name" value="GAF-like_dom_sf"/>
</dbReference>
<accession>A0A0C1QVH2</accession>
<keyword evidence="7" id="KW-0902">Two-component regulatory system</keyword>
<dbReference type="Pfam" id="PF00072">
    <property type="entry name" value="Response_reg"/>
    <property type="match status" value="1"/>
</dbReference>
<comment type="function">
    <text evidence="8">Photoreceptor which exists in two forms that are reversibly interconvertible by light: the R form that absorbs maximally in the red region of the spectrum and the FR form that absorbs maximally in the far-red region.</text>
</comment>
<dbReference type="Proteomes" id="UP000029738">
    <property type="component" value="Unassembled WGS sequence"/>
</dbReference>
<evidence type="ECO:0000256" key="1">
    <source>
        <dbReference type="ARBA" id="ARBA00000085"/>
    </source>
</evidence>
<dbReference type="SUPFAM" id="SSF55874">
    <property type="entry name" value="ATPase domain of HSP90 chaperone/DNA topoisomerase II/histidine kinase"/>
    <property type="match status" value="1"/>
</dbReference>
<dbReference type="EC" id="2.7.13.3" evidence="3"/>
<dbReference type="SMART" id="SM00387">
    <property type="entry name" value="HATPase_c"/>
    <property type="match status" value="1"/>
</dbReference>
<evidence type="ECO:0000259" key="12">
    <source>
        <dbReference type="PROSITE" id="PS50109"/>
    </source>
</evidence>
<dbReference type="SMART" id="SM00065">
    <property type="entry name" value="GAF"/>
    <property type="match status" value="2"/>
</dbReference>
<evidence type="ECO:0000313" key="15">
    <source>
        <dbReference type="EMBL" id="KIE09484.1"/>
    </source>
</evidence>
<comment type="caution">
    <text evidence="15">The sequence shown here is derived from an EMBL/GenBank/DDBJ whole genome shotgun (WGS) entry which is preliminary data.</text>
</comment>
<dbReference type="OrthoDB" id="9778628at2"/>
<evidence type="ECO:0000313" key="14">
    <source>
        <dbReference type="EMBL" id="KAF3884028.1"/>
    </source>
</evidence>
<feature type="domain" description="Response regulatory" evidence="13">
    <location>
        <begin position="4"/>
        <end position="120"/>
    </location>
</feature>
<keyword evidence="5" id="KW-0808">Transferase</keyword>
<dbReference type="InterPro" id="IPR003661">
    <property type="entry name" value="HisK_dim/P_dom"/>
</dbReference>
<dbReference type="Gene3D" id="3.30.450.40">
    <property type="match status" value="2"/>
</dbReference>
<dbReference type="InterPro" id="IPR036890">
    <property type="entry name" value="HATPase_C_sf"/>
</dbReference>
<dbReference type="InterPro" id="IPR001789">
    <property type="entry name" value="Sig_transdc_resp-reg_receiver"/>
</dbReference>
<evidence type="ECO:0000256" key="8">
    <source>
        <dbReference type="ARBA" id="ARBA00055745"/>
    </source>
</evidence>
<dbReference type="FunFam" id="3.30.565.10:FF:000006">
    <property type="entry name" value="Sensor histidine kinase WalK"/>
    <property type="match status" value="1"/>
</dbReference>
<evidence type="ECO:0000256" key="5">
    <source>
        <dbReference type="ARBA" id="ARBA00022679"/>
    </source>
</evidence>
<evidence type="ECO:0000256" key="2">
    <source>
        <dbReference type="ARBA" id="ARBA00006402"/>
    </source>
</evidence>
<dbReference type="EMBL" id="JHEG04000002">
    <property type="protein sequence ID" value="KAF3884028.1"/>
    <property type="molecule type" value="Genomic_DNA"/>
</dbReference>
<dbReference type="EMBL" id="JHEG02000058">
    <property type="protein sequence ID" value="KIE09484.1"/>
    <property type="molecule type" value="Genomic_DNA"/>
</dbReference>
<dbReference type="Pfam" id="PF01590">
    <property type="entry name" value="GAF"/>
    <property type="match status" value="2"/>
</dbReference>
<feature type="coiled-coil region" evidence="10">
    <location>
        <begin position="450"/>
        <end position="487"/>
    </location>
</feature>
<dbReference type="AlphaFoldDB" id="A0A0C1QVH2"/>
<organism evidence="15">
    <name type="scientific">Tolypothrix bouteillei VB521301</name>
    <dbReference type="NCBI Taxonomy" id="1479485"/>
    <lineage>
        <taxon>Bacteria</taxon>
        <taxon>Bacillati</taxon>
        <taxon>Cyanobacteriota</taxon>
        <taxon>Cyanophyceae</taxon>
        <taxon>Nostocales</taxon>
        <taxon>Tolypothrichaceae</taxon>
        <taxon>Tolypothrix</taxon>
    </lineage>
</organism>
<keyword evidence="4 9" id="KW-0597">Phosphoprotein</keyword>
<comment type="catalytic activity">
    <reaction evidence="1">
        <text>ATP + protein L-histidine = ADP + protein N-phospho-L-histidine.</text>
        <dbReference type="EC" id="2.7.13.3"/>
    </reaction>
</comment>
<reference evidence="14" key="2">
    <citation type="submission" date="2019-11" db="EMBL/GenBank/DDBJ databases">
        <title>Improved Assembly of Tolypothrix boutellei genome.</title>
        <authorList>
            <person name="Sarangi A.N."/>
            <person name="Mukherjee M."/>
            <person name="Ghosh S."/>
            <person name="Singh D."/>
            <person name="Das A."/>
            <person name="Kant S."/>
            <person name="Prusty A."/>
            <person name="Tripathy S."/>
        </authorList>
    </citation>
    <scope>NUCLEOTIDE SEQUENCE</scope>
    <source>
        <strain evidence="14">VB521301</strain>
    </source>
</reference>
<evidence type="ECO:0000256" key="10">
    <source>
        <dbReference type="SAM" id="Coils"/>
    </source>
</evidence>
<dbReference type="Pfam" id="PF00512">
    <property type="entry name" value="HisKA"/>
    <property type="match status" value="1"/>
</dbReference>
<evidence type="ECO:0000256" key="9">
    <source>
        <dbReference type="PROSITE-ProRule" id="PRU00169"/>
    </source>
</evidence>
<name>A0A0C1QVH2_9CYAN</name>
<keyword evidence="16" id="KW-1185">Reference proteome</keyword>
<dbReference type="Gene3D" id="3.40.50.2300">
    <property type="match status" value="1"/>
</dbReference>
<evidence type="ECO:0000256" key="6">
    <source>
        <dbReference type="ARBA" id="ARBA00022777"/>
    </source>
</evidence>
<dbReference type="GO" id="GO:0000155">
    <property type="term" value="F:phosphorelay sensor kinase activity"/>
    <property type="evidence" value="ECO:0007669"/>
    <property type="project" value="InterPro"/>
</dbReference>
<evidence type="ECO:0000256" key="7">
    <source>
        <dbReference type="ARBA" id="ARBA00023012"/>
    </source>
</evidence>
<dbReference type="InterPro" id="IPR003594">
    <property type="entry name" value="HATPase_dom"/>
</dbReference>
<dbReference type="PANTHER" id="PTHR43304">
    <property type="entry name" value="PHYTOCHROME-LIKE PROTEIN CPH1"/>
    <property type="match status" value="1"/>
</dbReference>
<dbReference type="InterPro" id="IPR036097">
    <property type="entry name" value="HisK_dim/P_sf"/>
</dbReference>
<dbReference type="PROSITE" id="PS50046">
    <property type="entry name" value="PHYTOCHROME_2"/>
    <property type="match status" value="1"/>
</dbReference>
<reference evidence="15" key="1">
    <citation type="journal article" date="2015" name="Genome Announc.">
        <title>Draft Genome Sequence of Tolypothrix boutellei Strain VB521301.</title>
        <authorList>
            <person name="Chandrababunaidu M.M."/>
            <person name="Singh D."/>
            <person name="Sen D."/>
            <person name="Bhan S."/>
            <person name="Das S."/>
            <person name="Gupta A."/>
            <person name="Adhikary S.P."/>
            <person name="Tripathy S."/>
        </authorList>
    </citation>
    <scope>NUCLEOTIDE SEQUENCE</scope>
    <source>
        <strain evidence="15">VB521301</strain>
    </source>
</reference>
<feature type="domain" description="Histidine kinase" evidence="12">
    <location>
        <begin position="490"/>
        <end position="704"/>
    </location>
</feature>
<dbReference type="SUPFAM" id="SSF52172">
    <property type="entry name" value="CheY-like"/>
    <property type="match status" value="1"/>
</dbReference>
<dbReference type="InterPro" id="IPR003018">
    <property type="entry name" value="GAF"/>
</dbReference>
<feature type="domain" description="Phytochrome chromophore attachment site" evidence="11">
    <location>
        <begin position="320"/>
        <end position="456"/>
    </location>
</feature>
<sequence length="704" mass="79279">MTNLILIVDDDNIIRLQMRQLLQQVGFRVAEASDGEQALAVYKEQQPDMVLLDAMMPVMDGFTCCSQLQALPGGATTPILMITGLYDQVSVDKAFAAGATDYITKPIQWQVLRQRVRRILAARRAMQELEVYANRQALVAELSQMALAGLNLTALMQKTVALVSRSLEVEYCHILELLPDGNTLQVVAGSSWHSELVGQAKVSARSDSQAGYTLRSQEPTIVNNFLTETRFGKPQLLQDDSIVSSVSLLIHGKERPFGVLEGYTTRTRTFSKEDIYFLQAVTNVLATAIERQKVEDVLRGNEQRSQLFSDITLKIRQSLQIDEILQTSVTEVQDLLQADRVLIFRLLSDGTGVIVQEAVVPGFLKVLGHNLEDPCFNEDYVQQYRLGRISSVSNIEQANIAPCYLEFLQKLGVKANLIVPILLKNKLWGLLIAHQCAHPREWTSWETELLKQLADQIGIALAQAQLLEQETRQRQELARSNEELQQFAFIASHDLQEPLRKIKTFGERLKATCNDALTEQGQDYLERMQNATHRMQALIEDLLTLSRVTTRAKPFERLDLAQVTQEVLSDLEIRILQTQALVELGDLPTVHADPLQMRQLLQNLIGNALKFHRKGISPIVKIYAQQDTAGHDQLIIEDNGIGFDEKYLDRIFNVFQRLHGRNEYEGTGMGLAIARKIVERHGWSITAYSQLGQGSKFIVSLAFH</sequence>
<evidence type="ECO:0000256" key="3">
    <source>
        <dbReference type="ARBA" id="ARBA00012438"/>
    </source>
</evidence>
<dbReference type="Gene3D" id="1.10.287.130">
    <property type="match status" value="1"/>
</dbReference>
<dbReference type="SMART" id="SM00388">
    <property type="entry name" value="HisKA"/>
    <property type="match status" value="1"/>
</dbReference>
<dbReference type="SUPFAM" id="SSF55781">
    <property type="entry name" value="GAF domain-like"/>
    <property type="match status" value="2"/>
</dbReference>
<evidence type="ECO:0000313" key="16">
    <source>
        <dbReference type="Proteomes" id="UP000029738"/>
    </source>
</evidence>
<dbReference type="Pfam" id="PF02518">
    <property type="entry name" value="HATPase_c"/>
    <property type="match status" value="1"/>
</dbReference>
<evidence type="ECO:0000259" key="11">
    <source>
        <dbReference type="PROSITE" id="PS50046"/>
    </source>
</evidence>
<dbReference type="PRINTS" id="PR00344">
    <property type="entry name" value="BCTRLSENSOR"/>
</dbReference>
<proteinExistence type="inferred from homology"/>
<comment type="similarity">
    <text evidence="2">In the N-terminal section; belongs to the phytochrome family.</text>
</comment>
<dbReference type="CDD" id="cd00082">
    <property type="entry name" value="HisKA"/>
    <property type="match status" value="1"/>
</dbReference>
<dbReference type="STRING" id="1479485.DA73_0229170"/>
<protein>
    <recommendedName>
        <fullName evidence="3">histidine kinase</fullName>
        <ecNumber evidence="3">2.7.13.3</ecNumber>
    </recommendedName>
</protein>
<dbReference type="SUPFAM" id="SSF47384">
    <property type="entry name" value="Homodimeric domain of signal transducing histidine kinase"/>
    <property type="match status" value="1"/>
</dbReference>
<keyword evidence="6 15" id="KW-0418">Kinase</keyword>
<dbReference type="InterPro" id="IPR011006">
    <property type="entry name" value="CheY-like_superfamily"/>
</dbReference>
<evidence type="ECO:0000259" key="13">
    <source>
        <dbReference type="PROSITE" id="PS50110"/>
    </source>
</evidence>
<dbReference type="InterPro" id="IPR016132">
    <property type="entry name" value="Phyto_chromo_attachment"/>
</dbReference>